<comment type="caution">
    <text evidence="1">The sequence shown here is derived from an EMBL/GenBank/DDBJ whole genome shotgun (WGS) entry which is preliminary data.</text>
</comment>
<organism evidence="1 2">
    <name type="scientific">Senna tora</name>
    <dbReference type="NCBI Taxonomy" id="362788"/>
    <lineage>
        <taxon>Eukaryota</taxon>
        <taxon>Viridiplantae</taxon>
        <taxon>Streptophyta</taxon>
        <taxon>Embryophyta</taxon>
        <taxon>Tracheophyta</taxon>
        <taxon>Spermatophyta</taxon>
        <taxon>Magnoliopsida</taxon>
        <taxon>eudicotyledons</taxon>
        <taxon>Gunneridae</taxon>
        <taxon>Pentapetalae</taxon>
        <taxon>rosids</taxon>
        <taxon>fabids</taxon>
        <taxon>Fabales</taxon>
        <taxon>Fabaceae</taxon>
        <taxon>Caesalpinioideae</taxon>
        <taxon>Cassia clade</taxon>
        <taxon>Senna</taxon>
    </lineage>
</organism>
<evidence type="ECO:0000313" key="1">
    <source>
        <dbReference type="EMBL" id="KAF7837174.1"/>
    </source>
</evidence>
<accession>A0A834X398</accession>
<reference evidence="1" key="1">
    <citation type="submission" date="2020-09" db="EMBL/GenBank/DDBJ databases">
        <title>Genome-Enabled Discovery of Anthraquinone Biosynthesis in Senna tora.</title>
        <authorList>
            <person name="Kang S.-H."/>
            <person name="Pandey R.P."/>
            <person name="Lee C.-M."/>
            <person name="Sim J.-S."/>
            <person name="Jeong J.-T."/>
            <person name="Choi B.-S."/>
            <person name="Jung M."/>
            <person name="Ginzburg D."/>
            <person name="Zhao K."/>
            <person name="Won S.Y."/>
            <person name="Oh T.-J."/>
            <person name="Yu Y."/>
            <person name="Kim N.-H."/>
            <person name="Lee O.R."/>
            <person name="Lee T.-H."/>
            <person name="Bashyal P."/>
            <person name="Kim T.-S."/>
            <person name="Lee W.-H."/>
            <person name="Kawkins C."/>
            <person name="Kim C.-K."/>
            <person name="Kim J.S."/>
            <person name="Ahn B.O."/>
            <person name="Rhee S.Y."/>
            <person name="Sohng J.K."/>
        </authorList>
    </citation>
    <scope>NUCLEOTIDE SEQUENCE</scope>
    <source>
        <tissue evidence="1">Leaf</tissue>
    </source>
</reference>
<keyword evidence="2" id="KW-1185">Reference proteome</keyword>
<dbReference type="Proteomes" id="UP000634136">
    <property type="component" value="Unassembled WGS sequence"/>
</dbReference>
<sequence>MEEKAEKKCGKACGNKGGG</sequence>
<dbReference type="AlphaFoldDB" id="A0A834X398"/>
<evidence type="ECO:0000313" key="2">
    <source>
        <dbReference type="Proteomes" id="UP000634136"/>
    </source>
</evidence>
<proteinExistence type="predicted"/>
<gene>
    <name evidence="1" type="ORF">G2W53_005656</name>
</gene>
<dbReference type="EMBL" id="JAAIUW010000003">
    <property type="protein sequence ID" value="KAF7837174.1"/>
    <property type="molecule type" value="Genomic_DNA"/>
</dbReference>
<protein>
    <submittedName>
        <fullName evidence="1">Uncharacterized protein</fullName>
    </submittedName>
</protein>
<name>A0A834X398_9FABA</name>